<keyword evidence="1" id="KW-0472">Membrane</keyword>
<protein>
    <recommendedName>
        <fullName evidence="2">Cyclic nucleotide-binding domain-containing protein</fullName>
    </recommendedName>
</protein>
<dbReference type="InterPro" id="IPR050818">
    <property type="entry name" value="KCNH_animal-type"/>
</dbReference>
<evidence type="ECO:0000313" key="4">
    <source>
        <dbReference type="Proteomes" id="UP000692954"/>
    </source>
</evidence>
<gene>
    <name evidence="3" type="ORF">PSON_ATCC_30995.1.T1970037</name>
</gene>
<accession>A0A8S1RN28</accession>
<dbReference type="Pfam" id="PF00027">
    <property type="entry name" value="cNMP_binding"/>
    <property type="match status" value="1"/>
</dbReference>
<feature type="transmembrane region" description="Helical" evidence="1">
    <location>
        <begin position="120"/>
        <end position="138"/>
    </location>
</feature>
<keyword evidence="1" id="KW-0812">Transmembrane</keyword>
<dbReference type="OrthoDB" id="421226at2759"/>
<keyword evidence="1" id="KW-1133">Transmembrane helix</keyword>
<sequence length="755" mass="89610">MNKEQDSANSSVDSLQMRQFDDKQLEYVNNGAKLQTGKQKTMTISLIRNKKIVEDIYEYYKGSDMQQEEKLRLLQKVYNDDVIEHNADSKQEKKTEIVLPRFYKIFHETIPIFYPNTPCLLFWKGWVGLVILFFFYEIPIYISFGKEVWEFTPEWAKVLIAVVAFLTFSFDMCLEFHTAYYSHGNLVIDRVKIGHRYLQTRFLFDLIATVALLIRSIIQTYNERWLYIFFYLKYPSLIRISFQFGEIVMLHRRIRTIFQIAKVLIVLQFVFIVYACIWYLACLYATNKGYNSWLTHEGNFGAISELTQIQKFFYSYYFSVGTTTTTMGYGDMQPLNIFEVLVGMGGILFAVLIFAVMVNIIFKILEEYAIYDIKRYQQRLIINRYMMIKDVPQNLRERVRQYLNEHWYQEGNRDIQGEQEIIGELAPELKAELQLASCGKILLQIPLFCINFSRGFLRELSSIIQEMNYAEYEMIFLGQDPQFLDDQSIYFINLGSVSIFPNNFNKQLQLKKLGKGEYFGEYTFLTGFQRKASAQALQYSQLYKISRENFLITLAKFNEDYEKYWMIKDKIEFQKDFSAIGQCYTCESTTHYSTDCDVTHIVVDPIKLIVFNKDTQNRIKFKRKEKKKWQTFVRIECFKREGVIINQQIGMGWDIELKLKDIEKNQEHLDDDEFKKFQNILKTNFDSYTNQYKVKEGLQGMDQAFQFTNYFTENNYDNQSEFINTQAQMKQPARLSIIRNKQVSQQRSRQPSSQE</sequence>
<evidence type="ECO:0000313" key="3">
    <source>
        <dbReference type="EMBL" id="CAD8128817.1"/>
    </source>
</evidence>
<dbReference type="GO" id="GO:0005249">
    <property type="term" value="F:voltage-gated potassium channel activity"/>
    <property type="evidence" value="ECO:0007669"/>
    <property type="project" value="TreeGrafter"/>
</dbReference>
<feature type="transmembrane region" description="Helical" evidence="1">
    <location>
        <begin position="340"/>
        <end position="365"/>
    </location>
</feature>
<dbReference type="PROSITE" id="PS50042">
    <property type="entry name" value="CNMP_BINDING_3"/>
    <property type="match status" value="1"/>
</dbReference>
<keyword evidence="4" id="KW-1185">Reference proteome</keyword>
<proteinExistence type="predicted"/>
<comment type="caution">
    <text evidence="3">The sequence shown here is derived from an EMBL/GenBank/DDBJ whole genome shotgun (WGS) entry which is preliminary data.</text>
</comment>
<dbReference type="PANTHER" id="PTHR10217">
    <property type="entry name" value="VOLTAGE AND LIGAND GATED POTASSIUM CHANNEL"/>
    <property type="match status" value="1"/>
</dbReference>
<feature type="transmembrane region" description="Helical" evidence="1">
    <location>
        <begin position="202"/>
        <end position="218"/>
    </location>
</feature>
<feature type="transmembrane region" description="Helical" evidence="1">
    <location>
        <begin position="158"/>
        <end position="181"/>
    </location>
</feature>
<dbReference type="InterPro" id="IPR000595">
    <property type="entry name" value="cNMP-bd_dom"/>
</dbReference>
<evidence type="ECO:0000256" key="1">
    <source>
        <dbReference type="SAM" id="Phobius"/>
    </source>
</evidence>
<evidence type="ECO:0000259" key="2">
    <source>
        <dbReference type="PROSITE" id="PS50042"/>
    </source>
</evidence>
<feature type="domain" description="Cyclic nucleotide-binding" evidence="2">
    <location>
        <begin position="487"/>
        <end position="550"/>
    </location>
</feature>
<name>A0A8S1RN28_9CILI</name>
<organism evidence="3 4">
    <name type="scientific">Paramecium sonneborni</name>
    <dbReference type="NCBI Taxonomy" id="65129"/>
    <lineage>
        <taxon>Eukaryota</taxon>
        <taxon>Sar</taxon>
        <taxon>Alveolata</taxon>
        <taxon>Ciliophora</taxon>
        <taxon>Intramacronucleata</taxon>
        <taxon>Oligohymenophorea</taxon>
        <taxon>Peniculida</taxon>
        <taxon>Parameciidae</taxon>
        <taxon>Paramecium</taxon>
    </lineage>
</organism>
<reference evidence="3" key="1">
    <citation type="submission" date="2021-01" db="EMBL/GenBank/DDBJ databases">
        <authorList>
            <consortium name="Genoscope - CEA"/>
            <person name="William W."/>
        </authorList>
    </citation>
    <scope>NUCLEOTIDE SEQUENCE</scope>
</reference>
<dbReference type="GO" id="GO:0042391">
    <property type="term" value="P:regulation of membrane potential"/>
    <property type="evidence" value="ECO:0007669"/>
    <property type="project" value="TreeGrafter"/>
</dbReference>
<dbReference type="GO" id="GO:0005886">
    <property type="term" value="C:plasma membrane"/>
    <property type="evidence" value="ECO:0007669"/>
    <property type="project" value="TreeGrafter"/>
</dbReference>
<dbReference type="EMBL" id="CAJJDN010000197">
    <property type="protein sequence ID" value="CAD8128817.1"/>
    <property type="molecule type" value="Genomic_DNA"/>
</dbReference>
<dbReference type="CDD" id="cd00038">
    <property type="entry name" value="CAP_ED"/>
    <property type="match status" value="1"/>
</dbReference>
<feature type="transmembrane region" description="Helical" evidence="1">
    <location>
        <begin position="263"/>
        <end position="286"/>
    </location>
</feature>
<dbReference type="Proteomes" id="UP000692954">
    <property type="component" value="Unassembled WGS sequence"/>
</dbReference>
<feature type="transmembrane region" description="Helical" evidence="1">
    <location>
        <begin position="224"/>
        <end position="242"/>
    </location>
</feature>
<dbReference type="AlphaFoldDB" id="A0A8S1RN28"/>
<dbReference type="PANTHER" id="PTHR10217:SF435">
    <property type="entry name" value="POTASSIUM VOLTAGE-GATED CHANNEL PROTEIN EAG"/>
    <property type="match status" value="1"/>
</dbReference>